<evidence type="ECO:0000256" key="1">
    <source>
        <dbReference type="SAM" id="MobiDB-lite"/>
    </source>
</evidence>
<sequence length="243" mass="27562">MFGNNDNTTDLMLPILLDMANLIRRAVRSGKEPREVKIPYEPAPPQLLRRSFTEDTVYDDEPFETGVELTTMRSRRILPRNHTNRVYTGNRVQNVIHRETNISNRTHERNTTTPSTTTSEATTPMSVTKISSKYTNVSRLDNGTLDLMAESTNQTLAQDLPVAEKLRALNRYSDRKGAQFRRGTYQPKPPVRRTTPEPASPIPQSIAKRRPTPARKLPVSAADPNKCELFTNTLCLHSEDYPT</sequence>
<gene>
    <name evidence="3" type="primary">LOC113496257</name>
</gene>
<feature type="region of interest" description="Disordered" evidence="1">
    <location>
        <begin position="180"/>
        <end position="220"/>
    </location>
</feature>
<feature type="compositionally biased region" description="Low complexity" evidence="1">
    <location>
        <begin position="111"/>
        <end position="123"/>
    </location>
</feature>
<dbReference type="GeneID" id="113496257"/>
<reference evidence="3" key="1">
    <citation type="submission" date="2025-08" db="UniProtKB">
        <authorList>
            <consortium name="RefSeq"/>
        </authorList>
    </citation>
    <scope>IDENTIFICATION</scope>
</reference>
<name>A0A7E5VSF7_TRINI</name>
<evidence type="ECO:0000313" key="2">
    <source>
        <dbReference type="Proteomes" id="UP000322000"/>
    </source>
</evidence>
<keyword evidence="2" id="KW-1185">Reference proteome</keyword>
<evidence type="ECO:0000313" key="3">
    <source>
        <dbReference type="RefSeq" id="XP_026731234.1"/>
    </source>
</evidence>
<organism evidence="2 3">
    <name type="scientific">Trichoplusia ni</name>
    <name type="common">Cabbage looper</name>
    <dbReference type="NCBI Taxonomy" id="7111"/>
    <lineage>
        <taxon>Eukaryota</taxon>
        <taxon>Metazoa</taxon>
        <taxon>Ecdysozoa</taxon>
        <taxon>Arthropoda</taxon>
        <taxon>Hexapoda</taxon>
        <taxon>Insecta</taxon>
        <taxon>Pterygota</taxon>
        <taxon>Neoptera</taxon>
        <taxon>Endopterygota</taxon>
        <taxon>Lepidoptera</taxon>
        <taxon>Glossata</taxon>
        <taxon>Ditrysia</taxon>
        <taxon>Noctuoidea</taxon>
        <taxon>Noctuidae</taxon>
        <taxon>Plusiinae</taxon>
        <taxon>Trichoplusia</taxon>
    </lineage>
</organism>
<feature type="region of interest" description="Disordered" evidence="1">
    <location>
        <begin position="99"/>
        <end position="123"/>
    </location>
</feature>
<dbReference type="OrthoDB" id="8197497at2759"/>
<dbReference type="KEGG" id="tnl:113496257"/>
<dbReference type="AlphaFoldDB" id="A0A7E5VSF7"/>
<dbReference type="RefSeq" id="XP_026731234.1">
    <property type="nucleotide sequence ID" value="XM_026875433.1"/>
</dbReference>
<protein>
    <submittedName>
        <fullName evidence="3">Neurotrophin 1-like</fullName>
    </submittedName>
</protein>
<accession>A0A7E5VSF7</accession>
<dbReference type="Proteomes" id="UP000322000">
    <property type="component" value="Chromosome 7"/>
</dbReference>
<feature type="compositionally biased region" description="Basic and acidic residues" evidence="1">
    <location>
        <begin position="99"/>
        <end position="110"/>
    </location>
</feature>
<proteinExistence type="predicted"/>
<dbReference type="InParanoid" id="A0A7E5VSF7"/>